<dbReference type="OrthoDB" id="547043at2759"/>
<reference evidence="1 2" key="1">
    <citation type="journal article" date="2020" name="Nat. Food">
        <title>A phased Vanilla planifolia genome enables genetic improvement of flavour and production.</title>
        <authorList>
            <person name="Hasing T."/>
            <person name="Tang H."/>
            <person name="Brym M."/>
            <person name="Khazi F."/>
            <person name="Huang T."/>
            <person name="Chambers A.H."/>
        </authorList>
    </citation>
    <scope>NUCLEOTIDE SEQUENCE [LARGE SCALE GENOMIC DNA]</scope>
    <source>
        <tissue evidence="1">Leaf</tissue>
    </source>
</reference>
<dbReference type="EMBL" id="JADCNL010000008">
    <property type="protein sequence ID" value="KAG0469582.1"/>
    <property type="molecule type" value="Genomic_DNA"/>
</dbReference>
<evidence type="ECO:0000313" key="1">
    <source>
        <dbReference type="EMBL" id="KAG0469582.1"/>
    </source>
</evidence>
<protein>
    <submittedName>
        <fullName evidence="1">Uncharacterized protein</fullName>
    </submittedName>
</protein>
<name>A0A835UPU5_VANPL</name>
<sequence length="111" mass="12238">MMLAYDSKGYSWKYDASNVIQKGLIGISWSEGMGEEVNGNMKMVEMVAVLKDNGSSLGFMGPFINLITSKSMPVINSKKILGQEYIYLSFALAPLGSEYRKLIEGSIVDKI</sequence>
<comment type="caution">
    <text evidence="1">The sequence shown here is derived from an EMBL/GenBank/DDBJ whole genome shotgun (WGS) entry which is preliminary data.</text>
</comment>
<dbReference type="Proteomes" id="UP000636800">
    <property type="component" value="Unassembled WGS sequence"/>
</dbReference>
<keyword evidence="2" id="KW-1185">Reference proteome</keyword>
<gene>
    <name evidence="1" type="ORF">HPP92_016282</name>
</gene>
<proteinExistence type="predicted"/>
<accession>A0A835UPU5</accession>
<organism evidence="1 2">
    <name type="scientific">Vanilla planifolia</name>
    <name type="common">Vanilla</name>
    <dbReference type="NCBI Taxonomy" id="51239"/>
    <lineage>
        <taxon>Eukaryota</taxon>
        <taxon>Viridiplantae</taxon>
        <taxon>Streptophyta</taxon>
        <taxon>Embryophyta</taxon>
        <taxon>Tracheophyta</taxon>
        <taxon>Spermatophyta</taxon>
        <taxon>Magnoliopsida</taxon>
        <taxon>Liliopsida</taxon>
        <taxon>Asparagales</taxon>
        <taxon>Orchidaceae</taxon>
        <taxon>Vanilloideae</taxon>
        <taxon>Vanilleae</taxon>
        <taxon>Vanilla</taxon>
    </lineage>
</organism>
<dbReference type="AlphaFoldDB" id="A0A835UPU5"/>
<evidence type="ECO:0000313" key="2">
    <source>
        <dbReference type="Proteomes" id="UP000636800"/>
    </source>
</evidence>